<gene>
    <name evidence="1" type="ORF">ACFSJ0_56490</name>
</gene>
<organism evidence="1 2">
    <name type="scientific">Nonomuraea guangzhouensis</name>
    <dbReference type="NCBI Taxonomy" id="1291555"/>
    <lineage>
        <taxon>Bacteria</taxon>
        <taxon>Bacillati</taxon>
        <taxon>Actinomycetota</taxon>
        <taxon>Actinomycetes</taxon>
        <taxon>Streptosporangiales</taxon>
        <taxon>Streptosporangiaceae</taxon>
        <taxon>Nonomuraea</taxon>
    </lineage>
</organism>
<protein>
    <submittedName>
        <fullName evidence="1">Acetoacetate decarboxylase family protein</fullName>
    </submittedName>
</protein>
<dbReference type="InterPro" id="IPR010451">
    <property type="entry name" value="Acetoacetate_decarboxylase"/>
</dbReference>
<name>A0ABW4GVJ7_9ACTN</name>
<keyword evidence="2" id="KW-1185">Reference proteome</keyword>
<comment type="caution">
    <text evidence="1">The sequence shown here is derived from an EMBL/GenBank/DDBJ whole genome shotgun (WGS) entry which is preliminary data.</text>
</comment>
<accession>A0ABW4GVJ7</accession>
<reference evidence="2" key="1">
    <citation type="journal article" date="2019" name="Int. J. Syst. Evol. Microbiol.">
        <title>The Global Catalogue of Microorganisms (GCM) 10K type strain sequencing project: providing services to taxonomists for standard genome sequencing and annotation.</title>
        <authorList>
            <consortium name="The Broad Institute Genomics Platform"/>
            <consortium name="The Broad Institute Genome Sequencing Center for Infectious Disease"/>
            <person name="Wu L."/>
            <person name="Ma J."/>
        </authorList>
    </citation>
    <scope>NUCLEOTIDE SEQUENCE [LARGE SCALE GENOMIC DNA]</scope>
    <source>
        <strain evidence="2">CGMCC 1.15399</strain>
    </source>
</reference>
<dbReference type="RefSeq" id="WP_219527595.1">
    <property type="nucleotide sequence ID" value="NZ_JAHKRM010000002.1"/>
</dbReference>
<evidence type="ECO:0000313" key="2">
    <source>
        <dbReference type="Proteomes" id="UP001597097"/>
    </source>
</evidence>
<dbReference type="Proteomes" id="UP001597097">
    <property type="component" value="Unassembled WGS sequence"/>
</dbReference>
<proteinExistence type="predicted"/>
<sequence length="261" mass="28118">MLHGYTLPLSPRGEAALVPAPPWHYAGDVLGVEFWAAPEATAASLPQGLDPDPSGRGVAMFIDWQFSAADQDYLDPVRSQYREFMVLIDAFWQDTPVAWCPYIYVDNDAALARGWIQGFPKKLGAVHQTRAFAAQGPATPQVGPGGRFAATASTAGQRIAEALVTLGQPVPDATALLTRPTVNLRHFPRLTDGQHDKPAVHELVMAVFDDLRIDNAWAGTGELSFLAARGEELDALAPTRTGMGFRASLSYTVNDLHLLGG</sequence>
<dbReference type="EMBL" id="JBHUCM010000067">
    <property type="protein sequence ID" value="MFD1546527.1"/>
    <property type="molecule type" value="Genomic_DNA"/>
</dbReference>
<evidence type="ECO:0000313" key="1">
    <source>
        <dbReference type="EMBL" id="MFD1546527.1"/>
    </source>
</evidence>
<dbReference type="Pfam" id="PF06314">
    <property type="entry name" value="ADC"/>
    <property type="match status" value="1"/>
</dbReference>